<dbReference type="Pfam" id="PF04765">
    <property type="entry name" value="TOD1_MUCI70"/>
    <property type="match status" value="1"/>
</dbReference>
<proteinExistence type="predicted"/>
<evidence type="ECO:0000313" key="2">
    <source>
        <dbReference type="EMBL" id="MCB8877174.1"/>
    </source>
</evidence>
<dbReference type="InterPro" id="IPR006852">
    <property type="entry name" value="TOD1_MUCI70"/>
</dbReference>
<keyword evidence="3" id="KW-1185">Reference proteome</keyword>
<organism evidence="2 3">
    <name type="scientific">Acidisoma silvae</name>
    <dbReference type="NCBI Taxonomy" id="2802396"/>
    <lineage>
        <taxon>Bacteria</taxon>
        <taxon>Pseudomonadati</taxon>
        <taxon>Pseudomonadota</taxon>
        <taxon>Alphaproteobacteria</taxon>
        <taxon>Acetobacterales</taxon>
        <taxon>Acidocellaceae</taxon>
        <taxon>Acidisoma</taxon>
    </lineage>
</organism>
<evidence type="ECO:0000259" key="1">
    <source>
        <dbReference type="Pfam" id="PF04765"/>
    </source>
</evidence>
<accession>A0A963YUE4</accession>
<name>A0A963YUE4_9PROT</name>
<dbReference type="PANTHER" id="PTHR12956">
    <property type="entry name" value="ALKALINE CERAMIDASE-RELATED"/>
    <property type="match status" value="1"/>
</dbReference>
<dbReference type="EMBL" id="JAESVB010000011">
    <property type="protein sequence ID" value="MCB8877174.1"/>
    <property type="molecule type" value="Genomic_DNA"/>
</dbReference>
<reference evidence="2" key="1">
    <citation type="journal article" date="2021" name="Microorganisms">
        <title>Acidisoma silvae sp. nov. and Acidisomacellulosilytica sp. nov., Two Acidophilic Bacteria Isolated from Decaying Wood, Hydrolyzing Cellulose and Producing Poly-3-hydroxybutyrate.</title>
        <authorList>
            <person name="Mieszkin S."/>
            <person name="Pouder E."/>
            <person name="Uroz S."/>
            <person name="Simon-Colin C."/>
            <person name="Alain K."/>
        </authorList>
    </citation>
    <scope>NUCLEOTIDE SEQUENCE</scope>
    <source>
        <strain evidence="2">HW T2.11</strain>
    </source>
</reference>
<sequence>MTVIDMLARWSSRSTPLAGRKVVYTCLFGQSEHWNDFHYDRPPNTDFVCFTDDPTLRSTFWDMRVVAKTNQDSHRQAKNFKHRPHAYFPDHIASLYLDNTVKLRAPVSDILRLLGAKGAPIMMFRHPWRNCVYQESRAVIGERYDHVALIEAQMAAYRAAGYPRRSGLHATTMMLRRHNDSRLVAFAEDWHRELLRFSKRDQLSFDYVRRLHGLNVLHLPGRLDKNRLMKWPVTKNDARVPRNFDAARYLELNPDVAGAGIDPRFHYLHHGFSEGRVHE</sequence>
<dbReference type="InterPro" id="IPR048354">
    <property type="entry name" value="TOD1_MUCI70_glycTrfase_dom"/>
</dbReference>
<reference evidence="2" key="2">
    <citation type="submission" date="2021-01" db="EMBL/GenBank/DDBJ databases">
        <authorList>
            <person name="Mieszkin S."/>
            <person name="Pouder E."/>
            <person name="Alain K."/>
        </authorList>
    </citation>
    <scope>NUCLEOTIDE SEQUENCE</scope>
    <source>
        <strain evidence="2">HW T2.11</strain>
    </source>
</reference>
<gene>
    <name evidence="2" type="ORF">ASILVAE211_18405</name>
</gene>
<evidence type="ECO:0000313" key="3">
    <source>
        <dbReference type="Proteomes" id="UP000708298"/>
    </source>
</evidence>
<feature type="domain" description="TOD1/MUCI70 glycosyltransferase-like" evidence="1">
    <location>
        <begin position="64"/>
        <end position="210"/>
    </location>
</feature>
<comment type="caution">
    <text evidence="2">The sequence shown here is derived from an EMBL/GenBank/DDBJ whole genome shotgun (WGS) entry which is preliminary data.</text>
</comment>
<dbReference type="RefSeq" id="WP_227322829.1">
    <property type="nucleotide sequence ID" value="NZ_JAESVB010000011.1"/>
</dbReference>
<dbReference type="Proteomes" id="UP000708298">
    <property type="component" value="Unassembled WGS sequence"/>
</dbReference>
<dbReference type="AlphaFoldDB" id="A0A963YUE4"/>
<protein>
    <submittedName>
        <fullName evidence="2">DUF616 domain-containing protein</fullName>
    </submittedName>
</protein>